<comment type="caution">
    <text evidence="3">The sequence shown here is derived from an EMBL/GenBank/DDBJ whole genome shotgun (WGS) entry which is preliminary data.</text>
</comment>
<proteinExistence type="predicted"/>
<dbReference type="AlphaFoldDB" id="A0A7V4TES2"/>
<dbReference type="EMBL" id="DTIY01000013">
    <property type="protein sequence ID" value="HGY38505.1"/>
    <property type="molecule type" value="Genomic_DNA"/>
</dbReference>
<dbReference type="GO" id="GO:0051607">
    <property type="term" value="P:defense response to virus"/>
    <property type="evidence" value="ECO:0007669"/>
    <property type="project" value="UniProtKB-KW"/>
</dbReference>
<accession>A0A7V4TES2</accession>
<dbReference type="InterPro" id="IPR045747">
    <property type="entry name" value="CRISPR-assoc_prot_Cas6_N_sf"/>
</dbReference>
<keyword evidence="1" id="KW-0051">Antiviral defense</keyword>
<dbReference type="CDD" id="cd21140">
    <property type="entry name" value="Cas6_I-like"/>
    <property type="match status" value="1"/>
</dbReference>
<name>A0A7V4TES2_9BACT</name>
<evidence type="ECO:0000256" key="1">
    <source>
        <dbReference type="ARBA" id="ARBA00023118"/>
    </source>
</evidence>
<reference evidence="3" key="1">
    <citation type="journal article" date="2020" name="mSystems">
        <title>Genome- and Community-Level Interaction Insights into Carbon Utilization and Element Cycling Functions of Hydrothermarchaeota in Hydrothermal Sediment.</title>
        <authorList>
            <person name="Zhou Z."/>
            <person name="Liu Y."/>
            <person name="Xu W."/>
            <person name="Pan J."/>
            <person name="Luo Z.H."/>
            <person name="Li M."/>
        </authorList>
    </citation>
    <scope>NUCLEOTIDE SEQUENCE [LARGE SCALE GENOMIC DNA]</scope>
    <source>
        <strain evidence="3">SpSt-82</strain>
    </source>
</reference>
<dbReference type="InterPro" id="IPR010156">
    <property type="entry name" value="CRISPR-assoc_prot_Cas6"/>
</dbReference>
<organism evidence="3">
    <name type="scientific">Candidatus Caldatribacterium saccharofermentans</name>
    <dbReference type="NCBI Taxonomy" id="1454753"/>
    <lineage>
        <taxon>Bacteria</taxon>
        <taxon>Pseudomonadati</taxon>
        <taxon>Atribacterota</taxon>
        <taxon>Atribacteria</taxon>
        <taxon>Atribacterales</taxon>
        <taxon>Candidatus Caldatribacteriaceae</taxon>
        <taxon>Candidatus Caldatribacterium</taxon>
    </lineage>
</organism>
<feature type="domain" description="CRISPR associated protein Cas6 C-terminal" evidence="2">
    <location>
        <begin position="122"/>
        <end position="245"/>
    </location>
</feature>
<dbReference type="Gene3D" id="3.30.70.1890">
    <property type="match status" value="1"/>
</dbReference>
<dbReference type="PANTHER" id="PTHR36984">
    <property type="entry name" value="CRISPR-ASSOCIATED ENDORIBONUCLEASE CAS6 1"/>
    <property type="match status" value="1"/>
</dbReference>
<gene>
    <name evidence="3" type="primary">cas6</name>
    <name evidence="3" type="ORF">ENW11_01665</name>
</gene>
<dbReference type="InterPro" id="IPR049435">
    <property type="entry name" value="Cas_Cas6_C"/>
</dbReference>
<dbReference type="NCBIfam" id="TIGR01877">
    <property type="entry name" value="cas_cas6"/>
    <property type="match status" value="1"/>
</dbReference>
<dbReference type="Gene3D" id="3.30.70.1900">
    <property type="match status" value="1"/>
</dbReference>
<evidence type="ECO:0000313" key="3">
    <source>
        <dbReference type="EMBL" id="HGY38505.1"/>
    </source>
</evidence>
<evidence type="ECO:0000259" key="2">
    <source>
        <dbReference type="Pfam" id="PF01881"/>
    </source>
</evidence>
<dbReference type="PANTHER" id="PTHR36984:SF3">
    <property type="entry name" value="CRISPR-ASSOCIATED ENDORIBONUCLEASE CAS6"/>
    <property type="match status" value="1"/>
</dbReference>
<sequence>MQFEVERVPLLYRNCFMSFFKEALRSSSSGENRYRRLFHYDDRRNNKAPKPFCFAVRFLCRPEDFRKDDGWLTLRSPLALYFSTSDPGLLIDFYNGVVNKDLYPFVKGEFTLPYPKSVMPLREKPITGDEVHFRTLSPILIEDASGKPLLPDSPGFLRELNYQTDALLWGVRGRGLHRELAFKPLAIRKEVVKHAVRERNETSRVYTFTCFSGHFLLQGDPEDLRDIQVLGLGRRRSQGFGMVEVVEG</sequence>
<dbReference type="GO" id="GO:0016788">
    <property type="term" value="F:hydrolase activity, acting on ester bonds"/>
    <property type="evidence" value="ECO:0007669"/>
    <property type="project" value="InterPro"/>
</dbReference>
<protein>
    <submittedName>
        <fullName evidence="3">CRISPR-associated endoribonuclease Cas6</fullName>
    </submittedName>
</protein>
<dbReference type="Pfam" id="PF01881">
    <property type="entry name" value="Cas_Cas6_C"/>
    <property type="match status" value="1"/>
</dbReference>